<dbReference type="GO" id="GO:0042773">
    <property type="term" value="P:ATP synthesis coupled electron transport"/>
    <property type="evidence" value="ECO:0007669"/>
    <property type="project" value="InterPro"/>
</dbReference>
<comment type="caution">
    <text evidence="8">The sequence shown here is derived from an EMBL/GenBank/DDBJ whole genome shotgun (WGS) entry which is preliminary data.</text>
</comment>
<feature type="transmembrane region" description="Helical" evidence="5">
    <location>
        <begin position="149"/>
        <end position="167"/>
    </location>
</feature>
<comment type="subunit">
    <text evidence="5">NDH-1 is composed of 14 different subunits. Subunits NuoA, H, J, K, L, M, N constitute the membrane sector of the complex.</text>
</comment>
<evidence type="ECO:0000256" key="3">
    <source>
        <dbReference type="ARBA" id="ARBA00022989"/>
    </source>
</evidence>
<dbReference type="PANTHER" id="PTHR22773">
    <property type="entry name" value="NADH DEHYDROGENASE"/>
    <property type="match status" value="1"/>
</dbReference>
<dbReference type="OrthoDB" id="9805769at2"/>
<dbReference type="InterPro" id="IPR010096">
    <property type="entry name" value="NADH-Q_OxRdtase_suN/2"/>
</dbReference>
<feature type="transmembrane region" description="Helical" evidence="5">
    <location>
        <begin position="264"/>
        <end position="288"/>
    </location>
</feature>
<keyword evidence="2 5" id="KW-0812">Transmembrane</keyword>
<feature type="transmembrane region" description="Helical" evidence="5">
    <location>
        <begin position="125"/>
        <end position="143"/>
    </location>
</feature>
<feature type="transmembrane region" description="Helical" evidence="5">
    <location>
        <begin position="300"/>
        <end position="323"/>
    </location>
</feature>
<feature type="transmembrane region" description="Helical" evidence="5">
    <location>
        <begin position="446"/>
        <end position="467"/>
    </location>
</feature>
<dbReference type="GO" id="GO:0008137">
    <property type="term" value="F:NADH dehydrogenase (ubiquinone) activity"/>
    <property type="evidence" value="ECO:0007669"/>
    <property type="project" value="InterPro"/>
</dbReference>
<reference evidence="8 9" key="1">
    <citation type="submission" date="2019-08" db="EMBL/GenBank/DDBJ databases">
        <title>Bradymonadales sp. TMQ4.</title>
        <authorList>
            <person name="Liang Q."/>
        </authorList>
    </citation>
    <scope>NUCLEOTIDE SEQUENCE [LARGE SCALE GENOMIC DNA]</scope>
    <source>
        <strain evidence="8 9">TMQ4</strain>
    </source>
</reference>
<comment type="catalytic activity">
    <reaction evidence="5">
        <text>a quinone + NADH + 5 H(+)(in) = a quinol + NAD(+) + 4 H(+)(out)</text>
        <dbReference type="Rhea" id="RHEA:57888"/>
        <dbReference type="ChEBI" id="CHEBI:15378"/>
        <dbReference type="ChEBI" id="CHEBI:24646"/>
        <dbReference type="ChEBI" id="CHEBI:57540"/>
        <dbReference type="ChEBI" id="CHEBI:57945"/>
        <dbReference type="ChEBI" id="CHEBI:132124"/>
    </reaction>
</comment>
<evidence type="ECO:0000259" key="7">
    <source>
        <dbReference type="Pfam" id="PF00361"/>
    </source>
</evidence>
<keyword evidence="5" id="KW-0813">Transport</keyword>
<dbReference type="InterPro" id="IPR001750">
    <property type="entry name" value="ND/Mrp_TM"/>
</dbReference>
<protein>
    <recommendedName>
        <fullName evidence="5">NADH-quinone oxidoreductase subunit N</fullName>
        <ecNumber evidence="5">7.1.1.-</ecNumber>
    </recommendedName>
    <alternativeName>
        <fullName evidence="5">NADH dehydrogenase I subunit N</fullName>
    </alternativeName>
    <alternativeName>
        <fullName evidence="5">NDH-1 subunit N</fullName>
    </alternativeName>
</protein>
<sequence length="547" mass="59198">MTMQLLSTLNTLAMLTPPQGAEFAAIVPGMIVTLVALAFILIDVFHRKGTPRDYLAYFSVIGLGVGAASSWYLWDGTLEAPTFFGMLYLDRFALFFSALACVSGALAILCSPAVLRSHRMDRGEYYLLVLFSVAGMIFMAASADLLSLFIAFEIMSIPIYVLAGFLREDSRSAEASMKYFVLGAFSAALMLYGIALIYGATGTTNLEMIAQNLYYLEGGEGQHAGFGLAMLGVLLIFSGFAFKVAAVPFHIWTPDVYTGSPTPVVGFMATAVKAIAFAGLMRVFAVAFPLDVLRGGFFGYGWIDIAFALAAFSMVLGNVVALVQNNVKRMLAYSSIAHAGYLLLGFTAANAHPRFFLHNDAILFYLVSYTFGTIGSFAVLSYFSRRGESVETFEDLGQLGIKYPMMGLVMGISIFSAAGIPPTAGFLGKFYIFRSAIDVGMQTDEFSFIGLAILGVLSSVAGVYYYLKVLIYMYMKPEKRAFRPLEHTGPKVAMVVCAAMTLYLGIFPARAIEITQESILDFQGVSSAVQATLDLGQQALDARQAAE</sequence>
<feature type="transmembrane region" description="Helical" evidence="5">
    <location>
        <begin position="361"/>
        <end position="383"/>
    </location>
</feature>
<keyword evidence="4 5" id="KW-0472">Membrane</keyword>
<gene>
    <name evidence="5" type="primary">nuoN</name>
    <name evidence="8" type="ORF">FRC98_02810</name>
</gene>
<dbReference type="HAMAP" id="MF_00445">
    <property type="entry name" value="NDH1_NuoN_1"/>
    <property type="match status" value="1"/>
</dbReference>
<keyword evidence="9" id="KW-1185">Reference proteome</keyword>
<evidence type="ECO:0000256" key="5">
    <source>
        <dbReference type="HAMAP-Rule" id="MF_00445"/>
    </source>
</evidence>
<feature type="transmembrane region" description="Helical" evidence="5">
    <location>
        <begin position="330"/>
        <end position="349"/>
    </location>
</feature>
<dbReference type="Pfam" id="PF00361">
    <property type="entry name" value="Proton_antipo_M"/>
    <property type="match status" value="1"/>
</dbReference>
<keyword evidence="5" id="KW-1278">Translocase</keyword>
<evidence type="ECO:0000256" key="4">
    <source>
        <dbReference type="ARBA" id="ARBA00023136"/>
    </source>
</evidence>
<feature type="transmembrane region" description="Helical" evidence="5">
    <location>
        <begin position="403"/>
        <end position="426"/>
    </location>
</feature>
<dbReference type="NCBIfam" id="TIGR01770">
    <property type="entry name" value="NDH_I_N"/>
    <property type="match status" value="1"/>
</dbReference>
<dbReference type="Proteomes" id="UP000321412">
    <property type="component" value="Unassembled WGS sequence"/>
</dbReference>
<dbReference type="EMBL" id="VOSM01000001">
    <property type="protein sequence ID" value="TXD39346.1"/>
    <property type="molecule type" value="Genomic_DNA"/>
</dbReference>
<name>A0A5C6XBS0_9DELT</name>
<comment type="subcellular location">
    <subcellularLocation>
        <location evidence="5">Cell membrane</location>
        <topology evidence="5">Multi-pass membrane protein</topology>
    </subcellularLocation>
    <subcellularLocation>
        <location evidence="1">Endomembrane system</location>
        <topology evidence="1">Multi-pass membrane protein</topology>
    </subcellularLocation>
    <subcellularLocation>
        <location evidence="6">Membrane</location>
        <topology evidence="6">Multi-pass membrane protein</topology>
    </subcellularLocation>
</comment>
<evidence type="ECO:0000256" key="6">
    <source>
        <dbReference type="RuleBase" id="RU000320"/>
    </source>
</evidence>
<organism evidence="8 9">
    <name type="scientific">Lujinxingia vulgaris</name>
    <dbReference type="NCBI Taxonomy" id="2600176"/>
    <lineage>
        <taxon>Bacteria</taxon>
        <taxon>Deltaproteobacteria</taxon>
        <taxon>Bradymonadales</taxon>
        <taxon>Lujinxingiaceae</taxon>
        <taxon>Lujinxingia</taxon>
    </lineage>
</organism>
<dbReference type="RefSeq" id="WP_146979773.1">
    <property type="nucleotide sequence ID" value="NZ_VOSM01000001.1"/>
</dbReference>
<comment type="similarity">
    <text evidence="5">Belongs to the complex I subunit 2 family.</text>
</comment>
<feature type="domain" description="NADH:quinone oxidoreductase/Mrp antiporter transmembrane" evidence="7">
    <location>
        <begin position="142"/>
        <end position="442"/>
    </location>
</feature>
<evidence type="ECO:0000256" key="2">
    <source>
        <dbReference type="ARBA" id="ARBA00022692"/>
    </source>
</evidence>
<feature type="transmembrane region" description="Helical" evidence="5">
    <location>
        <begin position="179"/>
        <end position="198"/>
    </location>
</feature>
<evidence type="ECO:0000313" key="9">
    <source>
        <dbReference type="Proteomes" id="UP000321412"/>
    </source>
</evidence>
<dbReference type="GO" id="GO:0050136">
    <property type="term" value="F:NADH dehydrogenase (quinone) (non-electrogenic) activity"/>
    <property type="evidence" value="ECO:0007669"/>
    <property type="project" value="UniProtKB-UniRule"/>
</dbReference>
<feature type="transmembrane region" description="Helical" evidence="5">
    <location>
        <begin position="20"/>
        <end position="42"/>
    </location>
</feature>
<keyword evidence="3 5" id="KW-1133">Transmembrane helix</keyword>
<dbReference type="GO" id="GO:0005886">
    <property type="term" value="C:plasma membrane"/>
    <property type="evidence" value="ECO:0007669"/>
    <property type="project" value="UniProtKB-SubCell"/>
</dbReference>
<feature type="transmembrane region" description="Helical" evidence="5">
    <location>
        <begin position="94"/>
        <end position="113"/>
    </location>
</feature>
<feature type="transmembrane region" description="Helical" evidence="5">
    <location>
        <begin position="226"/>
        <end position="252"/>
    </location>
</feature>
<keyword evidence="5" id="KW-0830">Ubiquinone</keyword>
<feature type="transmembrane region" description="Helical" evidence="5">
    <location>
        <begin position="54"/>
        <end position="74"/>
    </location>
</feature>
<keyword evidence="5" id="KW-0520">NAD</keyword>
<dbReference type="GO" id="GO:0012505">
    <property type="term" value="C:endomembrane system"/>
    <property type="evidence" value="ECO:0007669"/>
    <property type="project" value="UniProtKB-SubCell"/>
</dbReference>
<evidence type="ECO:0000313" key="8">
    <source>
        <dbReference type="EMBL" id="TXD39346.1"/>
    </source>
</evidence>
<dbReference type="AlphaFoldDB" id="A0A5C6XBS0"/>
<feature type="transmembrane region" description="Helical" evidence="5">
    <location>
        <begin position="488"/>
        <end position="507"/>
    </location>
</feature>
<dbReference type="EC" id="7.1.1.-" evidence="5"/>
<accession>A0A5C6XBS0</accession>
<keyword evidence="5" id="KW-0874">Quinone</keyword>
<evidence type="ECO:0000256" key="1">
    <source>
        <dbReference type="ARBA" id="ARBA00004127"/>
    </source>
</evidence>
<dbReference type="GO" id="GO:0048038">
    <property type="term" value="F:quinone binding"/>
    <property type="evidence" value="ECO:0007669"/>
    <property type="project" value="UniProtKB-KW"/>
</dbReference>
<comment type="function">
    <text evidence="5">NDH-1 shuttles electrons from NADH, via FMN and iron-sulfur (Fe-S) centers, to quinones in the respiratory chain. The immediate electron acceptor for the enzyme in this species is believed to be ubiquinone. Couples the redox reaction to proton translocation (for every two electrons transferred, four hydrogen ions are translocated across the cytoplasmic membrane), and thus conserves the redox energy in a proton gradient.</text>
</comment>
<keyword evidence="5" id="KW-1003">Cell membrane</keyword>
<proteinExistence type="inferred from homology"/>